<evidence type="ECO:0000256" key="2">
    <source>
        <dbReference type="ARBA" id="ARBA00004496"/>
    </source>
</evidence>
<evidence type="ECO:0000256" key="4">
    <source>
        <dbReference type="ARBA" id="ARBA00022490"/>
    </source>
</evidence>
<keyword evidence="12" id="KW-1185">Reference proteome</keyword>
<dbReference type="InterPro" id="IPR007722">
    <property type="entry name" value="DCP2_BoxA"/>
</dbReference>
<feature type="compositionally biased region" description="Polar residues" evidence="9">
    <location>
        <begin position="776"/>
        <end position="788"/>
    </location>
</feature>
<comment type="subcellular location">
    <subcellularLocation>
        <location evidence="2">Cytoplasm</location>
    </subcellularLocation>
</comment>
<feature type="region of interest" description="Disordered" evidence="9">
    <location>
        <begin position="536"/>
        <end position="659"/>
    </location>
</feature>
<dbReference type="GO" id="GO:0000290">
    <property type="term" value="P:deadenylation-dependent decapping of nuclear-transcribed mRNA"/>
    <property type="evidence" value="ECO:0007669"/>
    <property type="project" value="InterPro"/>
</dbReference>
<dbReference type="AlphaFoldDB" id="A0A6A6INS2"/>
<reference evidence="11" key="1">
    <citation type="journal article" date="2020" name="Stud. Mycol.">
        <title>101 Dothideomycetes genomes: a test case for predicting lifestyles and emergence of pathogens.</title>
        <authorList>
            <person name="Haridas S."/>
            <person name="Albert R."/>
            <person name="Binder M."/>
            <person name="Bloem J."/>
            <person name="Labutti K."/>
            <person name="Salamov A."/>
            <person name="Andreopoulos B."/>
            <person name="Baker S."/>
            <person name="Barry K."/>
            <person name="Bills G."/>
            <person name="Bluhm B."/>
            <person name="Cannon C."/>
            <person name="Castanera R."/>
            <person name="Culley D."/>
            <person name="Daum C."/>
            <person name="Ezra D."/>
            <person name="Gonzalez J."/>
            <person name="Henrissat B."/>
            <person name="Kuo A."/>
            <person name="Liang C."/>
            <person name="Lipzen A."/>
            <person name="Lutzoni F."/>
            <person name="Magnuson J."/>
            <person name="Mondo S."/>
            <person name="Nolan M."/>
            <person name="Ohm R."/>
            <person name="Pangilinan J."/>
            <person name="Park H.-J."/>
            <person name="Ramirez L."/>
            <person name="Alfaro M."/>
            <person name="Sun H."/>
            <person name="Tritt A."/>
            <person name="Yoshinaga Y."/>
            <person name="Zwiers L.-H."/>
            <person name="Turgeon B."/>
            <person name="Goodwin S."/>
            <person name="Spatafora J."/>
            <person name="Crous P."/>
            <person name="Grigoriev I."/>
        </authorList>
    </citation>
    <scope>NUCLEOTIDE SEQUENCE</scope>
    <source>
        <strain evidence="11">CBS 122368</strain>
    </source>
</reference>
<feature type="region of interest" description="Disordered" evidence="9">
    <location>
        <begin position="953"/>
        <end position="990"/>
    </location>
</feature>
<dbReference type="SUPFAM" id="SSF55811">
    <property type="entry name" value="Nudix"/>
    <property type="match status" value="1"/>
</dbReference>
<dbReference type="CDD" id="cd03672">
    <property type="entry name" value="NUDIX_Dcp2p_Nudt20"/>
    <property type="match status" value="1"/>
</dbReference>
<dbReference type="Pfam" id="PF00293">
    <property type="entry name" value="NUDIX"/>
    <property type="match status" value="1"/>
</dbReference>
<dbReference type="EMBL" id="ML987193">
    <property type="protein sequence ID" value="KAF2251472.1"/>
    <property type="molecule type" value="Genomic_DNA"/>
</dbReference>
<feature type="compositionally biased region" description="Basic and acidic residues" evidence="9">
    <location>
        <begin position="975"/>
        <end position="990"/>
    </location>
</feature>
<feature type="compositionally biased region" description="Low complexity" evidence="9">
    <location>
        <begin position="572"/>
        <end position="584"/>
    </location>
</feature>
<feature type="compositionally biased region" description="Pro residues" evidence="9">
    <location>
        <begin position="379"/>
        <end position="388"/>
    </location>
</feature>
<dbReference type="InterPro" id="IPR015797">
    <property type="entry name" value="NUDIX_hydrolase-like_dom_sf"/>
</dbReference>
<evidence type="ECO:0000256" key="1">
    <source>
        <dbReference type="ARBA" id="ARBA00001936"/>
    </source>
</evidence>
<dbReference type="Gene3D" id="1.10.10.1050">
    <property type="entry name" value="Dcp2, box A domain"/>
    <property type="match status" value="1"/>
</dbReference>
<dbReference type="InterPro" id="IPR044099">
    <property type="entry name" value="Dcp2_NUDIX"/>
</dbReference>
<feature type="domain" description="Nudix hydrolase" evidence="10">
    <location>
        <begin position="95"/>
        <end position="232"/>
    </location>
</feature>
<feature type="compositionally biased region" description="Polar residues" evidence="9">
    <location>
        <begin position="841"/>
        <end position="856"/>
    </location>
</feature>
<dbReference type="GO" id="GO:0140933">
    <property type="term" value="F:5'-(N(7)-methylguanosine 5'-triphospho)-[mRNA] hydrolase activity"/>
    <property type="evidence" value="ECO:0007669"/>
    <property type="project" value="InterPro"/>
</dbReference>
<evidence type="ECO:0000256" key="6">
    <source>
        <dbReference type="ARBA" id="ARBA00022801"/>
    </source>
</evidence>
<evidence type="ECO:0000256" key="7">
    <source>
        <dbReference type="ARBA" id="ARBA00022884"/>
    </source>
</evidence>
<feature type="region of interest" description="Disordered" evidence="9">
    <location>
        <begin position="841"/>
        <end position="915"/>
    </location>
</feature>
<dbReference type="InterPro" id="IPR036189">
    <property type="entry name" value="DCP2_BoxA_sf"/>
</dbReference>
<dbReference type="GO" id="GO:0000932">
    <property type="term" value="C:P-body"/>
    <property type="evidence" value="ECO:0007669"/>
    <property type="project" value="TreeGrafter"/>
</dbReference>
<name>A0A6A6INS2_9PLEO</name>
<dbReference type="PANTHER" id="PTHR23114:SF17">
    <property type="entry name" value="M7GPPPN-MRNA HYDROLASE"/>
    <property type="match status" value="1"/>
</dbReference>
<evidence type="ECO:0000313" key="11">
    <source>
        <dbReference type="EMBL" id="KAF2251472.1"/>
    </source>
</evidence>
<dbReference type="RefSeq" id="XP_033686476.1">
    <property type="nucleotide sequence ID" value="XM_033835472.1"/>
</dbReference>
<dbReference type="GO" id="GO:0003723">
    <property type="term" value="F:RNA binding"/>
    <property type="evidence" value="ECO:0007669"/>
    <property type="project" value="UniProtKB-KW"/>
</dbReference>
<feature type="compositionally biased region" description="Polar residues" evidence="9">
    <location>
        <begin position="903"/>
        <end position="915"/>
    </location>
</feature>
<dbReference type="SUPFAM" id="SSF140586">
    <property type="entry name" value="Dcp2 domain-like"/>
    <property type="match status" value="1"/>
</dbReference>
<feature type="compositionally biased region" description="Pro residues" evidence="9">
    <location>
        <begin position="509"/>
        <end position="520"/>
    </location>
</feature>
<feature type="region of interest" description="Disordered" evidence="9">
    <location>
        <begin position="370"/>
        <end position="521"/>
    </location>
</feature>
<keyword evidence="5" id="KW-0479">Metal-binding</keyword>
<protein>
    <recommendedName>
        <fullName evidence="10">Nudix hydrolase domain-containing protein</fullName>
    </recommendedName>
</protein>
<evidence type="ECO:0000256" key="8">
    <source>
        <dbReference type="ARBA" id="ARBA00023211"/>
    </source>
</evidence>
<organism evidence="11 12">
    <name type="scientific">Trematosphaeria pertusa</name>
    <dbReference type="NCBI Taxonomy" id="390896"/>
    <lineage>
        <taxon>Eukaryota</taxon>
        <taxon>Fungi</taxon>
        <taxon>Dikarya</taxon>
        <taxon>Ascomycota</taxon>
        <taxon>Pezizomycotina</taxon>
        <taxon>Dothideomycetes</taxon>
        <taxon>Pleosporomycetidae</taxon>
        <taxon>Pleosporales</taxon>
        <taxon>Massarineae</taxon>
        <taxon>Trematosphaeriaceae</taxon>
        <taxon>Trematosphaeria</taxon>
    </lineage>
</organism>
<dbReference type="GeneID" id="54588802"/>
<sequence>MTDARMELVDWLDDLCVRFIVNLPYEELQSVERICFQIEEAQWFYEDFIRPLDPSLPSMNLRTFAMRMFQHCPLSAGFSALHHAEAYQQFLEYKTRVPVRGAIMLNDDMTHAVLVKGWKKGAKWSFPRGKINKDEADLDCAVREVYEETGYDLRAANLVGPEDKMKSIAVNMREQSMLLYVFRGVPMDTHFEPRTRKEISKIDWYKLADLPTLKRRHQVQQGTGQDLIKENSFYMVAPFLGPLKGWIKQQKRLDKQKALSGAHLSPPVAAGVTDTEELEVDLGETTADEAPIPEPHTDRGDFDELVAKLGRSHRASDALPEVSAEPQTEQMVDPAAELKRLLSVGTGFSSQTRPVEAPALAQEPQSNPILAMLHGGNRPAPPSEPFPRTPFEQLMSPPQQPHSPHGQHHPRPPHLDHMPPPPSFPYHPQHGPQFRGPHHPQISPHPNAASGQMLRHFLPPPPRHPDPAFLTHAPNIQQSFSQHAPRPYQQTGDPQFAQPPQFPSAHGPAIPPASKLPPPKLTAHTLSLLNAFKMNEKPADPVSQPSSQPAQSSQATPRMGPPTTHREHQFLASPPSANPYASYAPSPPAFQSPPLSANFQPVQPKPRSAHQDSLLSLFRSPSTAAATPPPQLAPEQPAELSALPHTPGNVRPRLADDVGPPMPEMSTRANILEAIVQQNKAGLTSATIHGPVNAPDFDTMKKHSHHPVNGHSRGPSPTHHKVEQKMFIPQQILKRENTDSTLRGPTAETGLSPKASPSTVASQATAFKPQILKRPQQLTESPTTVGSTAHTQGLLGLFKNQASPQSQPTPPAHFPAPAAQASFDRRDTLPSDQKNALLSLFSKPSQPAGSPIQASRSPLAPPSRIPSLPSGSPVPPARSPQPPTPKTLTSGVISPVSPLPDKGSQQNSPANLASRSRISSIGEAVAPSVVIPQHMAPTSHPVMMSSGMVGQKNGVGSGAEGSASPISTGLTELGVSDRARKQSADGKSPVDKTFLLGFLNDVARKGR</sequence>
<feature type="compositionally biased region" description="Polar residues" evidence="9">
    <location>
        <begin position="474"/>
        <end position="493"/>
    </location>
</feature>
<keyword evidence="7" id="KW-0694">RNA-binding</keyword>
<evidence type="ECO:0000256" key="3">
    <source>
        <dbReference type="ARBA" id="ARBA00005279"/>
    </source>
</evidence>
<dbReference type="InterPro" id="IPR000086">
    <property type="entry name" value="NUDIX_hydrolase_dom"/>
</dbReference>
<dbReference type="Proteomes" id="UP000800094">
    <property type="component" value="Unassembled WGS sequence"/>
</dbReference>
<evidence type="ECO:0000259" key="10">
    <source>
        <dbReference type="PROSITE" id="PS51462"/>
    </source>
</evidence>
<dbReference type="GO" id="GO:0030145">
    <property type="term" value="F:manganese ion binding"/>
    <property type="evidence" value="ECO:0007669"/>
    <property type="project" value="InterPro"/>
</dbReference>
<dbReference type="FunFam" id="3.90.79.10:FF:000003">
    <property type="entry name" value="M7GpppN-mRNA hydrolase isoform 2"/>
    <property type="match status" value="1"/>
</dbReference>
<dbReference type="PANTHER" id="PTHR23114">
    <property type="entry name" value="M7GPPPN-MRNA HYDROLASE"/>
    <property type="match status" value="1"/>
</dbReference>
<dbReference type="OrthoDB" id="18996at2759"/>
<comment type="similarity">
    <text evidence="3">Belongs to the Nudix hydrolase family. DCP2 subfamily.</text>
</comment>
<proteinExistence type="inferred from homology"/>
<dbReference type="FunFam" id="1.10.10.1050:FF:000003">
    <property type="entry name" value="Decapping enzyme Dcp2, putative"/>
    <property type="match status" value="1"/>
</dbReference>
<dbReference type="Pfam" id="PF05026">
    <property type="entry name" value="DCP2"/>
    <property type="match status" value="1"/>
</dbReference>
<dbReference type="SMART" id="SM01125">
    <property type="entry name" value="DCP2"/>
    <property type="match status" value="1"/>
</dbReference>
<evidence type="ECO:0000256" key="5">
    <source>
        <dbReference type="ARBA" id="ARBA00022723"/>
    </source>
</evidence>
<comment type="cofactor">
    <cofactor evidence="1">
        <name>Mn(2+)</name>
        <dbReference type="ChEBI" id="CHEBI:29035"/>
    </cofactor>
</comment>
<dbReference type="GO" id="GO:0000184">
    <property type="term" value="P:nuclear-transcribed mRNA catabolic process, nonsense-mediated decay"/>
    <property type="evidence" value="ECO:0007669"/>
    <property type="project" value="InterPro"/>
</dbReference>
<evidence type="ECO:0000313" key="12">
    <source>
        <dbReference type="Proteomes" id="UP000800094"/>
    </source>
</evidence>
<accession>A0A6A6INS2</accession>
<feature type="region of interest" description="Disordered" evidence="9">
    <location>
        <begin position="702"/>
        <end position="788"/>
    </location>
</feature>
<dbReference type="InterPro" id="IPR020084">
    <property type="entry name" value="NUDIX_hydrolase_CS"/>
</dbReference>
<feature type="compositionally biased region" description="Polar residues" evidence="9">
    <location>
        <begin position="755"/>
        <end position="765"/>
    </location>
</feature>
<keyword evidence="8" id="KW-0464">Manganese</keyword>
<dbReference type="PROSITE" id="PS00893">
    <property type="entry name" value="NUDIX_BOX"/>
    <property type="match status" value="1"/>
</dbReference>
<dbReference type="PROSITE" id="PS51462">
    <property type="entry name" value="NUDIX"/>
    <property type="match status" value="1"/>
</dbReference>
<keyword evidence="6" id="KW-0378">Hydrolase</keyword>
<keyword evidence="4" id="KW-0963">Cytoplasm</keyword>
<feature type="compositionally biased region" description="Low complexity" evidence="9">
    <location>
        <begin position="540"/>
        <end position="557"/>
    </location>
</feature>
<gene>
    <name evidence="11" type="ORF">BU26DRAFT_603886</name>
</gene>
<dbReference type="Gene3D" id="3.90.79.10">
    <property type="entry name" value="Nucleoside Triphosphate Pyrophosphohydrolase"/>
    <property type="match status" value="1"/>
</dbReference>
<evidence type="ECO:0000256" key="9">
    <source>
        <dbReference type="SAM" id="MobiDB-lite"/>
    </source>
</evidence>
<feature type="compositionally biased region" description="Pro residues" evidence="9">
    <location>
        <begin position="872"/>
        <end position="885"/>
    </location>
</feature>